<dbReference type="InterPro" id="IPR000286">
    <property type="entry name" value="HDACs"/>
</dbReference>
<evidence type="ECO:0000256" key="1">
    <source>
        <dbReference type="ARBA" id="ARBA00048287"/>
    </source>
</evidence>
<organism evidence="3 4">
    <name type="scientific">Caenorhabditis tropicalis</name>
    <dbReference type="NCBI Taxonomy" id="1561998"/>
    <lineage>
        <taxon>Eukaryota</taxon>
        <taxon>Metazoa</taxon>
        <taxon>Ecdysozoa</taxon>
        <taxon>Nematoda</taxon>
        <taxon>Chromadorea</taxon>
        <taxon>Rhabditida</taxon>
        <taxon>Rhabditina</taxon>
        <taxon>Rhabditomorpha</taxon>
        <taxon>Rhabditoidea</taxon>
        <taxon>Rhabditidae</taxon>
        <taxon>Peloderinae</taxon>
        <taxon>Caenorhabditis</taxon>
    </lineage>
</organism>
<dbReference type="PANTHER" id="PTHR10625:SF45">
    <property type="entry name" value="HISTONE DEACETYLASE DOMAIN-CONTAINING PROTEIN"/>
    <property type="match status" value="1"/>
</dbReference>
<feature type="domain" description="Histone deacetylase" evidence="2">
    <location>
        <begin position="26"/>
        <end position="318"/>
    </location>
</feature>
<dbReference type="GO" id="GO:0040029">
    <property type="term" value="P:epigenetic regulation of gene expression"/>
    <property type="evidence" value="ECO:0007669"/>
    <property type="project" value="TreeGrafter"/>
</dbReference>
<evidence type="ECO:0000313" key="3">
    <source>
        <dbReference type="Proteomes" id="UP000095282"/>
    </source>
</evidence>
<dbReference type="STRING" id="1561998.A0A1I7TSG7"/>
<protein>
    <submittedName>
        <fullName evidence="4">Hist_deacetyl domain-containing protein</fullName>
    </submittedName>
</protein>
<evidence type="ECO:0000313" key="4">
    <source>
        <dbReference type="WBParaSite" id="Csp11.Scaffold629.g11316.t1"/>
    </source>
</evidence>
<keyword evidence="3" id="KW-1185">Reference proteome</keyword>
<dbReference type="PANTHER" id="PTHR10625">
    <property type="entry name" value="HISTONE DEACETYLASE HDAC1-RELATED"/>
    <property type="match status" value="1"/>
</dbReference>
<dbReference type="InterPro" id="IPR037138">
    <property type="entry name" value="His_deacetylse_dom_sf"/>
</dbReference>
<dbReference type="InterPro" id="IPR023801">
    <property type="entry name" value="His_deacetylse_dom"/>
</dbReference>
<sequence length="510" mass="58005">MTSERPVFLIMDKQEEKHDQPWTSYHIETSKRLDVIDERLQKSGLYNDPRIKHLPRREATEKEILSVHTKRYLNDVKATETMTPEEQEEFCTKYEDIFVNSATWKRAKLAAGSAIDLAISVSEKKSTGIAFIRPPGHHAMPDEGCGFCIFNNIAIAAKEVIRVGLAKKVMIVDYDVHAANGTQECIEGEEENVKLISIHRYENGTFWPNMPQTGIYHNYKNTMNLPLNTIGLSDSDYYALFTHIIIPSIHDFKPDLILVSSGFDASLGDPEGYMNVTPAGFATMIRLLMNTGVPVAAILEGGYFLDALAADSEWVLRALLQETLPSIKIEPLNLSIVDTIARVISKYEKTSLFFRKLQELRKLFGQNIERSTEDVTDYRGERIVHPPYETRGIYTPFSEEKIDSFRKQLETELKSYETIEKVSDNDQYIIKDESIGSNHLSLRNGKLLIGTGKPVNRFVDLLFISVLNPPSLLESSNDLEDIDFSLITFGEELKNLRDIPTFQHFPIFQL</sequence>
<accession>A0A1I7TSG7</accession>
<dbReference type="PRINTS" id="PR01270">
    <property type="entry name" value="HDASUPER"/>
</dbReference>
<dbReference type="Gene3D" id="3.40.800.20">
    <property type="entry name" value="Histone deacetylase domain"/>
    <property type="match status" value="1"/>
</dbReference>
<proteinExistence type="predicted"/>
<dbReference type="AlphaFoldDB" id="A0A1I7TSG7"/>
<evidence type="ECO:0000259" key="2">
    <source>
        <dbReference type="Pfam" id="PF00850"/>
    </source>
</evidence>
<dbReference type="eggNOG" id="KOG1343">
    <property type="taxonomic scope" value="Eukaryota"/>
</dbReference>
<dbReference type="Proteomes" id="UP000095282">
    <property type="component" value="Unplaced"/>
</dbReference>
<comment type="catalytic activity">
    <reaction evidence="1">
        <text>N(6)-acetyl-L-lysyl-[histone] + H2O = L-lysyl-[histone] + acetate</text>
        <dbReference type="Rhea" id="RHEA:58196"/>
        <dbReference type="Rhea" id="RHEA-COMP:9845"/>
        <dbReference type="Rhea" id="RHEA-COMP:11338"/>
        <dbReference type="ChEBI" id="CHEBI:15377"/>
        <dbReference type="ChEBI" id="CHEBI:29969"/>
        <dbReference type="ChEBI" id="CHEBI:30089"/>
        <dbReference type="ChEBI" id="CHEBI:61930"/>
        <dbReference type="EC" id="3.5.1.98"/>
    </reaction>
</comment>
<reference evidence="4" key="1">
    <citation type="submission" date="2016-11" db="UniProtKB">
        <authorList>
            <consortium name="WormBaseParasite"/>
        </authorList>
    </citation>
    <scope>IDENTIFICATION</scope>
</reference>
<dbReference type="SUPFAM" id="SSF52768">
    <property type="entry name" value="Arginase/deacetylase"/>
    <property type="match status" value="1"/>
</dbReference>
<name>A0A1I7TSG7_9PELO</name>
<dbReference type="WBParaSite" id="Csp11.Scaffold629.g11316.t1">
    <property type="protein sequence ID" value="Csp11.Scaffold629.g11316.t1"/>
    <property type="gene ID" value="Csp11.Scaffold629.g11316"/>
</dbReference>
<dbReference type="GO" id="GO:0141221">
    <property type="term" value="F:histone deacetylase activity, hydrolytic mechanism"/>
    <property type="evidence" value="ECO:0007669"/>
    <property type="project" value="UniProtKB-EC"/>
</dbReference>
<dbReference type="GO" id="GO:0000118">
    <property type="term" value="C:histone deacetylase complex"/>
    <property type="evidence" value="ECO:0007669"/>
    <property type="project" value="TreeGrafter"/>
</dbReference>
<dbReference type="InterPro" id="IPR023696">
    <property type="entry name" value="Ureohydrolase_dom_sf"/>
</dbReference>
<dbReference type="Pfam" id="PF00850">
    <property type="entry name" value="Hist_deacetyl"/>
    <property type="match status" value="1"/>
</dbReference>